<accession>A0A7G9WG95</accession>
<keyword evidence="2" id="KW-1185">Reference proteome</keyword>
<evidence type="ECO:0000313" key="2">
    <source>
        <dbReference type="Proteomes" id="UP000516046"/>
    </source>
</evidence>
<dbReference type="AlphaFoldDB" id="A0A7G9WG95"/>
<dbReference type="InterPro" id="IPR004195">
    <property type="entry name" value="Head_decoration_D"/>
</dbReference>
<dbReference type="RefSeq" id="WP_212506771.1">
    <property type="nucleotide sequence ID" value="NZ_CP060696.1"/>
</dbReference>
<dbReference type="Proteomes" id="UP000516046">
    <property type="component" value="Chromosome"/>
</dbReference>
<name>A0A7G9WG95_9FIRM</name>
<proteinExistence type="predicted"/>
<evidence type="ECO:0000313" key="1">
    <source>
        <dbReference type="EMBL" id="QNO17707.1"/>
    </source>
</evidence>
<organism evidence="1 2">
    <name type="scientific">Caproicibacterium amylolyticum</name>
    <dbReference type="NCBI Taxonomy" id="2766537"/>
    <lineage>
        <taxon>Bacteria</taxon>
        <taxon>Bacillati</taxon>
        <taxon>Bacillota</taxon>
        <taxon>Clostridia</taxon>
        <taxon>Eubacteriales</taxon>
        <taxon>Oscillospiraceae</taxon>
        <taxon>Caproicibacterium</taxon>
    </lineage>
</organism>
<gene>
    <name evidence="1" type="ORF">H6X83_12380</name>
</gene>
<protein>
    <submittedName>
        <fullName evidence="1">Head decoration protein</fullName>
    </submittedName>
</protein>
<dbReference type="Pfam" id="PF02924">
    <property type="entry name" value="HDPD"/>
    <property type="match status" value="1"/>
</dbReference>
<reference evidence="1 2" key="1">
    <citation type="submission" date="2020-08" db="EMBL/GenBank/DDBJ databases">
        <authorList>
            <person name="Ren C."/>
            <person name="Gu Y."/>
            <person name="Xu Y."/>
        </authorList>
    </citation>
    <scope>NUCLEOTIDE SEQUENCE [LARGE SCALE GENOMIC DNA]</scope>
    <source>
        <strain evidence="1 2">LBM18003</strain>
    </source>
</reference>
<sequence>MEALEERTFDRLIYDSAHPLTAVQVVLKSGQGILPRGTVIAQSSLGEGNVVLGTTAQAAVTGDNPKPAETLKAAWILCDSTDTGTNGTVVASCYETGHFNRTALTVKESYTMTAADEADLRNAGIYLSTAMD</sequence>
<dbReference type="EMBL" id="CP060696">
    <property type="protein sequence ID" value="QNO17707.1"/>
    <property type="molecule type" value="Genomic_DNA"/>
</dbReference>
<dbReference type="KEGG" id="caml:H6X83_12380"/>